<organism evidence="2 3">
    <name type="scientific">Prosthecobacter algae</name>
    <dbReference type="NCBI Taxonomy" id="1144682"/>
    <lineage>
        <taxon>Bacteria</taxon>
        <taxon>Pseudomonadati</taxon>
        <taxon>Verrucomicrobiota</taxon>
        <taxon>Verrucomicrobiia</taxon>
        <taxon>Verrucomicrobiales</taxon>
        <taxon>Verrucomicrobiaceae</taxon>
        <taxon>Prosthecobacter</taxon>
    </lineage>
</organism>
<dbReference type="InterPro" id="IPR028098">
    <property type="entry name" value="Glyco_trans_4-like_N"/>
</dbReference>
<accession>A0ABP9PM40</accession>
<sequence length="428" mass="47531">MGNLSKVLLVSHNFPPTAGPESSLVKINAEFLHRAGLKVRVLTTTLAHAKQAMDSSLLQGLPKEILVDRVPSPDAVLTERFPRFGRLAAIGAGHYVLPEVYLPWAFPAVAKARGIVQEWQPQVIYSRASKHVSNVVGWRLKKATGLPWVAHFSDPWISAGLHHRPLQRLIGHYFERRILQNADALVFVTQHAADRVLYRYPEEWRKRVHIIPHGYETPVGRLAEIRPPTVAGRALRVIHAGAFYPTLRTPDTLIEALRRLKKTQSLAGRLEINCIGVDTTCYQPKVDAAGLGDVIKLSAGVPFDECQRQIAASDLTLIIDMPGFGGVFLPTKLVEAFAYDHPVLGLAEKDSAVAEVLRGAGLHWAELTDPDDIARCITRLLQDWETGNWGLSPAQRQGMDRFHIDRINQPLLKIFSQVTASISNVYSL</sequence>
<evidence type="ECO:0000259" key="1">
    <source>
        <dbReference type="Pfam" id="PF13579"/>
    </source>
</evidence>
<comment type="caution">
    <text evidence="2">The sequence shown here is derived from an EMBL/GenBank/DDBJ whole genome shotgun (WGS) entry which is preliminary data.</text>
</comment>
<name>A0ABP9PM40_9BACT</name>
<dbReference type="Pfam" id="PF13579">
    <property type="entry name" value="Glyco_trans_4_4"/>
    <property type="match status" value="1"/>
</dbReference>
<dbReference type="Proteomes" id="UP001499852">
    <property type="component" value="Unassembled WGS sequence"/>
</dbReference>
<dbReference type="SUPFAM" id="SSF53756">
    <property type="entry name" value="UDP-Glycosyltransferase/glycogen phosphorylase"/>
    <property type="match status" value="1"/>
</dbReference>
<reference evidence="3" key="1">
    <citation type="journal article" date="2019" name="Int. J. Syst. Evol. Microbiol.">
        <title>The Global Catalogue of Microorganisms (GCM) 10K type strain sequencing project: providing services to taxonomists for standard genome sequencing and annotation.</title>
        <authorList>
            <consortium name="The Broad Institute Genomics Platform"/>
            <consortium name="The Broad Institute Genome Sequencing Center for Infectious Disease"/>
            <person name="Wu L."/>
            <person name="Ma J."/>
        </authorList>
    </citation>
    <scope>NUCLEOTIDE SEQUENCE [LARGE SCALE GENOMIC DNA]</scope>
    <source>
        <strain evidence="3">JCM 18053</strain>
    </source>
</reference>
<dbReference type="Gene3D" id="3.40.50.2000">
    <property type="entry name" value="Glycogen Phosphorylase B"/>
    <property type="match status" value="2"/>
</dbReference>
<feature type="domain" description="Glycosyltransferase subfamily 4-like N-terminal" evidence="1">
    <location>
        <begin position="30"/>
        <end position="213"/>
    </location>
</feature>
<gene>
    <name evidence="2" type="ORF">GCM10023213_41270</name>
</gene>
<dbReference type="PANTHER" id="PTHR12526">
    <property type="entry name" value="GLYCOSYLTRANSFERASE"/>
    <property type="match status" value="1"/>
</dbReference>
<evidence type="ECO:0000313" key="2">
    <source>
        <dbReference type="EMBL" id="GAA5147112.1"/>
    </source>
</evidence>
<keyword evidence="3" id="KW-1185">Reference proteome</keyword>
<evidence type="ECO:0000313" key="3">
    <source>
        <dbReference type="Proteomes" id="UP001499852"/>
    </source>
</evidence>
<dbReference type="RefSeq" id="WP_345738305.1">
    <property type="nucleotide sequence ID" value="NZ_BAABIA010000009.1"/>
</dbReference>
<proteinExistence type="predicted"/>
<protein>
    <recommendedName>
        <fullName evidence="1">Glycosyltransferase subfamily 4-like N-terminal domain-containing protein</fullName>
    </recommendedName>
</protein>
<dbReference type="EMBL" id="BAABIA010000009">
    <property type="protein sequence ID" value="GAA5147112.1"/>
    <property type="molecule type" value="Genomic_DNA"/>
</dbReference>